<keyword evidence="3" id="KW-1185">Reference proteome</keyword>
<dbReference type="EMBL" id="MCGE01000006">
    <property type="protein sequence ID" value="ORZ20198.1"/>
    <property type="molecule type" value="Genomic_DNA"/>
</dbReference>
<keyword evidence="1" id="KW-1133">Transmembrane helix</keyword>
<protein>
    <submittedName>
        <fullName evidence="2">Uncharacterized protein</fullName>
    </submittedName>
</protein>
<proteinExistence type="predicted"/>
<evidence type="ECO:0000313" key="2">
    <source>
        <dbReference type="EMBL" id="ORZ20198.1"/>
    </source>
</evidence>
<feature type="transmembrane region" description="Helical" evidence="1">
    <location>
        <begin position="26"/>
        <end position="48"/>
    </location>
</feature>
<organism evidence="2 3">
    <name type="scientific">Absidia repens</name>
    <dbReference type="NCBI Taxonomy" id="90262"/>
    <lineage>
        <taxon>Eukaryota</taxon>
        <taxon>Fungi</taxon>
        <taxon>Fungi incertae sedis</taxon>
        <taxon>Mucoromycota</taxon>
        <taxon>Mucoromycotina</taxon>
        <taxon>Mucoromycetes</taxon>
        <taxon>Mucorales</taxon>
        <taxon>Cunninghamellaceae</taxon>
        <taxon>Absidia</taxon>
    </lineage>
</organism>
<gene>
    <name evidence="2" type="ORF">BCR42DRAFT_408199</name>
</gene>
<name>A0A1X2IPK8_9FUNG</name>
<reference evidence="2 3" key="1">
    <citation type="submission" date="2016-07" db="EMBL/GenBank/DDBJ databases">
        <title>Pervasive Adenine N6-methylation of Active Genes in Fungi.</title>
        <authorList>
            <consortium name="DOE Joint Genome Institute"/>
            <person name="Mondo S.J."/>
            <person name="Dannebaum R.O."/>
            <person name="Kuo R.C."/>
            <person name="Labutti K."/>
            <person name="Haridas S."/>
            <person name="Kuo A."/>
            <person name="Salamov A."/>
            <person name="Ahrendt S.R."/>
            <person name="Lipzen A."/>
            <person name="Sullivan W."/>
            <person name="Andreopoulos W.B."/>
            <person name="Clum A."/>
            <person name="Lindquist E."/>
            <person name="Daum C."/>
            <person name="Ramamoorthy G.K."/>
            <person name="Gryganskyi A."/>
            <person name="Culley D."/>
            <person name="Magnuson J.K."/>
            <person name="James T.Y."/>
            <person name="O'Malley M.A."/>
            <person name="Stajich J.E."/>
            <person name="Spatafora J.W."/>
            <person name="Visel A."/>
            <person name="Grigoriev I.V."/>
        </authorList>
    </citation>
    <scope>NUCLEOTIDE SEQUENCE [LARGE SCALE GENOMIC DNA]</scope>
    <source>
        <strain evidence="2 3">NRRL 1336</strain>
    </source>
</reference>
<dbReference type="AlphaFoldDB" id="A0A1X2IPK8"/>
<keyword evidence="1" id="KW-0472">Membrane</keyword>
<accession>A0A1X2IPK8</accession>
<dbReference type="Proteomes" id="UP000193560">
    <property type="component" value="Unassembled WGS sequence"/>
</dbReference>
<keyword evidence="1" id="KW-0812">Transmembrane</keyword>
<evidence type="ECO:0000256" key="1">
    <source>
        <dbReference type="SAM" id="Phobius"/>
    </source>
</evidence>
<evidence type="ECO:0000313" key="3">
    <source>
        <dbReference type="Proteomes" id="UP000193560"/>
    </source>
</evidence>
<comment type="caution">
    <text evidence="2">The sequence shown here is derived from an EMBL/GenBank/DDBJ whole genome shotgun (WGS) entry which is preliminary data.</text>
</comment>
<sequence>MDNWDINEVVDLFNCPYTSKQSSSSFLNVHVSLTTTVVALIINAIYFVTPHSDF</sequence>